<dbReference type="InterPro" id="IPR051448">
    <property type="entry name" value="CdaR-like_regulators"/>
</dbReference>
<reference evidence="2 3" key="1">
    <citation type="submission" date="2017-05" db="EMBL/GenBank/DDBJ databases">
        <title>The complete genome sequence of Deinococcus ficus isolated from the rhizosphere of the Ficus religiosa L. in Taiwan.</title>
        <authorList>
            <person name="Wu K.-M."/>
            <person name="Liao T.-L."/>
            <person name="Liu Y.-M."/>
            <person name="Young C.-C."/>
            <person name="Tsai S.-F."/>
        </authorList>
    </citation>
    <scope>NUCLEOTIDE SEQUENCE [LARGE SCALE GENOMIC DNA]</scope>
    <source>
        <strain evidence="2 3">CC-FR2-10</strain>
        <plasmid evidence="3">pdfi2</plasmid>
    </source>
</reference>
<evidence type="ECO:0000259" key="1">
    <source>
        <dbReference type="Pfam" id="PF13556"/>
    </source>
</evidence>
<dbReference type="Pfam" id="PF13556">
    <property type="entry name" value="HTH_30"/>
    <property type="match status" value="1"/>
</dbReference>
<dbReference type="PANTHER" id="PTHR33744">
    <property type="entry name" value="CARBOHYDRATE DIACID REGULATOR"/>
    <property type="match status" value="1"/>
</dbReference>
<gene>
    <name evidence="2" type="ORF">DFI_17485</name>
</gene>
<dbReference type="Proteomes" id="UP000259030">
    <property type="component" value="Plasmid pDFI2"/>
</dbReference>
<evidence type="ECO:0000313" key="3">
    <source>
        <dbReference type="Proteomes" id="UP000259030"/>
    </source>
</evidence>
<geneLocation type="plasmid" evidence="3">
    <name>pdfi2</name>
</geneLocation>
<dbReference type="RefSeq" id="WP_027462198.1">
    <property type="nucleotide sequence ID" value="NZ_CP021083.1"/>
</dbReference>
<dbReference type="InterPro" id="IPR042070">
    <property type="entry name" value="PucR_C-HTH_sf"/>
</dbReference>
<organism evidence="2 3">
    <name type="scientific">Deinococcus ficus</name>
    <dbReference type="NCBI Taxonomy" id="317577"/>
    <lineage>
        <taxon>Bacteria</taxon>
        <taxon>Thermotogati</taxon>
        <taxon>Deinococcota</taxon>
        <taxon>Deinococci</taxon>
        <taxon>Deinococcales</taxon>
        <taxon>Deinococcaceae</taxon>
        <taxon>Deinococcus</taxon>
    </lineage>
</organism>
<accession>A0A221T286</accession>
<evidence type="ECO:0000313" key="2">
    <source>
        <dbReference type="EMBL" id="ASN82976.1"/>
    </source>
</evidence>
<proteinExistence type="predicted"/>
<dbReference type="Gene3D" id="1.10.10.2840">
    <property type="entry name" value="PucR C-terminal helix-turn-helix domain"/>
    <property type="match status" value="1"/>
</dbReference>
<dbReference type="AlphaFoldDB" id="A0A221T286"/>
<dbReference type="KEGG" id="dfc:DFI_17485"/>
<dbReference type="PANTHER" id="PTHR33744:SF1">
    <property type="entry name" value="DNA-BINDING TRANSCRIPTIONAL ACTIVATOR ADER"/>
    <property type="match status" value="1"/>
</dbReference>
<feature type="domain" description="PucR C-terminal helix-turn-helix" evidence="1">
    <location>
        <begin position="344"/>
        <end position="399"/>
    </location>
</feature>
<dbReference type="InterPro" id="IPR025736">
    <property type="entry name" value="PucR_C-HTH_dom"/>
</dbReference>
<keyword evidence="3" id="KW-1185">Reference proteome</keyword>
<name>A0A221T286_9DEIO</name>
<dbReference type="STRING" id="317577.GCA_000419625_03577"/>
<keyword evidence="2" id="KW-0614">Plasmid</keyword>
<sequence length="405" mass="43628">MPRLNDVRRALSLDPQEPDLPLRSMNEALARCPEPAARDVVRVAGGQAAREALDWPGLPLLLEALRDAVMSAQPEQALVTLIHAWTGGFAELRASWGDHVASAGTYSRQAVTHRLAHRERQVGALVLALPDPWDALTPVFTEYALLSRLQAAAAGAARRRVKERVLESLLSGLDDHADLGGEPFAVAVASLPERVSAGPASLTAREDALDVLAAVGEGYLTERRLSGYSTVRGGQAVWLWSTLSLSAEGRELHEALTSSTAQDVRLGVSSRHEVGVRGVVHEVRSAYAQARQALAATRAARGYTPFHGMDPLFALLSEGRLEVLARQVQGQLAALDDGGRAEGTLRAYLAHRGPLADLAAQQGIHLNTLRYRLRRAEDTLGGRLSDPELLARLYLAFEAAPPPRD</sequence>
<dbReference type="EMBL" id="CP021083">
    <property type="protein sequence ID" value="ASN82976.1"/>
    <property type="molecule type" value="Genomic_DNA"/>
</dbReference>
<protein>
    <recommendedName>
        <fullName evidence="1">PucR C-terminal helix-turn-helix domain-containing protein</fullName>
    </recommendedName>
</protein>